<dbReference type="EMBL" id="FOPJ01000018">
    <property type="protein sequence ID" value="SFG84442.1"/>
    <property type="molecule type" value="Genomic_DNA"/>
</dbReference>
<reference evidence="1 2" key="1">
    <citation type="submission" date="2016-10" db="EMBL/GenBank/DDBJ databases">
        <authorList>
            <person name="de Groot N.N."/>
        </authorList>
    </citation>
    <scope>NUCLEOTIDE SEQUENCE [LARGE SCALE GENOMIC DNA]</scope>
    <source>
        <strain>J11</strain>
        <strain evidence="2">PG 39</strain>
    </source>
</reference>
<dbReference type="OrthoDB" id="5772641at2"/>
<proteinExistence type="predicted"/>
<dbReference type="STRING" id="185761.SAMN05660282_02135"/>
<dbReference type="InterPro" id="IPR035069">
    <property type="entry name" value="TTHA1013/TTHA0281-like"/>
</dbReference>
<gene>
    <name evidence="1" type="ORF">SAMN05660282_02135</name>
</gene>
<sequence length="147" mass="16890">MALQIMAHAKRDDGWWRVTIPEIEGIITQTRRLDQIPTAVIKVLQNHPDFKGQDLDVQVRLDKERQAAVDEVLRLRDRADKTRQEASSAVKALVQQLAHEGLSYRDIGTLLQVSYQYVQTLAKKKLLIERTPNKSPRERLGCIHSSR</sequence>
<dbReference type="SUPFAM" id="SSF143100">
    <property type="entry name" value="TTHA1013/TTHA0281-like"/>
    <property type="match status" value="1"/>
</dbReference>
<dbReference type="Proteomes" id="UP000199065">
    <property type="component" value="Unassembled WGS sequence"/>
</dbReference>
<evidence type="ECO:0000313" key="2">
    <source>
        <dbReference type="Proteomes" id="UP000199065"/>
    </source>
</evidence>
<keyword evidence="2" id="KW-1185">Reference proteome</keyword>
<dbReference type="RefSeq" id="WP_092287178.1">
    <property type="nucleotide sequence ID" value="NZ_FOPJ01000018.1"/>
</dbReference>
<protein>
    <submittedName>
        <fullName evidence="1">Uncharacterized protein</fullName>
    </submittedName>
</protein>
<evidence type="ECO:0000313" key="1">
    <source>
        <dbReference type="EMBL" id="SFG84442.1"/>
    </source>
</evidence>
<name>A0A1I2V5D2_9CORY</name>
<accession>A0A1I2V5D2</accession>
<dbReference type="AlphaFoldDB" id="A0A1I2V5D2"/>
<organism evidence="1 2">
    <name type="scientific">Corynebacterium spheniscorum</name>
    <dbReference type="NCBI Taxonomy" id="185761"/>
    <lineage>
        <taxon>Bacteria</taxon>
        <taxon>Bacillati</taxon>
        <taxon>Actinomycetota</taxon>
        <taxon>Actinomycetes</taxon>
        <taxon>Mycobacteriales</taxon>
        <taxon>Corynebacteriaceae</taxon>
        <taxon>Corynebacterium</taxon>
    </lineage>
</organism>